<sequence length="47" mass="4831">MLAEAAVAAGEPTRAASAVAELEAGIEGRDAPLAWAVLRRCRELVPA</sequence>
<reference evidence="2" key="1">
    <citation type="submission" date="2016-06" db="EMBL/GenBank/DDBJ databases">
        <authorList>
            <person name="Varghese N."/>
            <person name="Submissions Spin"/>
        </authorList>
    </citation>
    <scope>NUCLEOTIDE SEQUENCE [LARGE SCALE GENOMIC DNA]</scope>
    <source>
        <strain evidence="2">DSM 44875</strain>
    </source>
</reference>
<protein>
    <submittedName>
        <fullName evidence="1">Uncharacterized protein</fullName>
    </submittedName>
</protein>
<name>A0A1C4VEH9_9ACTN</name>
<gene>
    <name evidence="1" type="ORF">GA0070607_1974</name>
</gene>
<dbReference type="Proteomes" id="UP000198243">
    <property type="component" value="Chromosome I"/>
</dbReference>
<evidence type="ECO:0000313" key="2">
    <source>
        <dbReference type="Proteomes" id="UP000198243"/>
    </source>
</evidence>
<evidence type="ECO:0000313" key="1">
    <source>
        <dbReference type="EMBL" id="SCE82119.1"/>
    </source>
</evidence>
<proteinExistence type="predicted"/>
<dbReference type="AlphaFoldDB" id="A0A1C4VEH9"/>
<organism evidence="1 2">
    <name type="scientific">Micromonospora coriariae</name>
    <dbReference type="NCBI Taxonomy" id="285665"/>
    <lineage>
        <taxon>Bacteria</taxon>
        <taxon>Bacillati</taxon>
        <taxon>Actinomycetota</taxon>
        <taxon>Actinomycetes</taxon>
        <taxon>Micromonosporales</taxon>
        <taxon>Micromonosporaceae</taxon>
        <taxon>Micromonospora</taxon>
    </lineage>
</organism>
<accession>A0A1C4VEH9</accession>
<keyword evidence="2" id="KW-1185">Reference proteome</keyword>
<dbReference type="RefSeq" id="WP_172899008.1">
    <property type="nucleotide sequence ID" value="NZ_LT607412.1"/>
</dbReference>
<dbReference type="EMBL" id="LT607412">
    <property type="protein sequence ID" value="SCE82119.1"/>
    <property type="molecule type" value="Genomic_DNA"/>
</dbReference>